<feature type="domain" description="Nephrocystin 3-like N-terminal" evidence="9">
    <location>
        <begin position="631"/>
        <end position="773"/>
    </location>
</feature>
<dbReference type="Pfam" id="PF14479">
    <property type="entry name" value="HeLo"/>
    <property type="match status" value="1"/>
</dbReference>
<dbReference type="InterPro" id="IPR038305">
    <property type="entry name" value="HeLo_sf"/>
</dbReference>
<keyword evidence="5" id="KW-0256">Endoplasmic reticulum</keyword>
<accession>A0ABR2X686</accession>
<keyword evidence="11" id="KW-1185">Reference proteome</keyword>
<keyword evidence="6" id="KW-0496">Mitochondrion</keyword>
<comment type="caution">
    <text evidence="10">The sequence shown here is derived from an EMBL/GenBank/DDBJ whole genome shotgun (WGS) entry which is preliminary data.</text>
</comment>
<dbReference type="InterPro" id="IPR056884">
    <property type="entry name" value="NPHP3-like_N"/>
</dbReference>
<comment type="subcellular location">
    <subcellularLocation>
        <location evidence="2">Endoplasmic reticulum</location>
    </subcellularLocation>
    <subcellularLocation>
        <location evidence="3">Membrane</location>
    </subcellularLocation>
    <subcellularLocation>
        <location evidence="1">Mitochondrion</location>
    </subcellularLocation>
</comment>
<evidence type="ECO:0000256" key="5">
    <source>
        <dbReference type="ARBA" id="ARBA00022824"/>
    </source>
</evidence>
<proteinExistence type="predicted"/>
<organism evidence="10 11">
    <name type="scientific">Seiridium cardinale</name>
    <dbReference type="NCBI Taxonomy" id="138064"/>
    <lineage>
        <taxon>Eukaryota</taxon>
        <taxon>Fungi</taxon>
        <taxon>Dikarya</taxon>
        <taxon>Ascomycota</taxon>
        <taxon>Pezizomycotina</taxon>
        <taxon>Sordariomycetes</taxon>
        <taxon>Xylariomycetidae</taxon>
        <taxon>Amphisphaeriales</taxon>
        <taxon>Sporocadaceae</taxon>
        <taxon>Seiridium</taxon>
    </lineage>
</organism>
<evidence type="ECO:0000256" key="6">
    <source>
        <dbReference type="ARBA" id="ARBA00023128"/>
    </source>
</evidence>
<name>A0ABR2X686_9PEZI</name>
<dbReference type="Proteomes" id="UP001465668">
    <property type="component" value="Unassembled WGS sequence"/>
</dbReference>
<dbReference type="InterPro" id="IPR052374">
    <property type="entry name" value="SERAC1"/>
</dbReference>
<protein>
    <submittedName>
        <fullName evidence="10">DUF676 domain-containing protein</fullName>
    </submittedName>
</protein>
<evidence type="ECO:0000256" key="2">
    <source>
        <dbReference type="ARBA" id="ARBA00004240"/>
    </source>
</evidence>
<dbReference type="Gene3D" id="1.20.120.1020">
    <property type="entry name" value="Prion-inhibition and propagation, HeLo domain"/>
    <property type="match status" value="1"/>
</dbReference>
<dbReference type="PANTHER" id="PTHR48182">
    <property type="entry name" value="PROTEIN SERAC1"/>
    <property type="match status" value="1"/>
</dbReference>
<dbReference type="Pfam" id="PF24883">
    <property type="entry name" value="NPHP3_N"/>
    <property type="match status" value="1"/>
</dbReference>
<dbReference type="EMBL" id="JARVKM010000141">
    <property type="protein sequence ID" value="KAK9769285.1"/>
    <property type="molecule type" value="Genomic_DNA"/>
</dbReference>
<evidence type="ECO:0000313" key="10">
    <source>
        <dbReference type="EMBL" id="KAK9769285.1"/>
    </source>
</evidence>
<keyword evidence="7" id="KW-0472">Membrane</keyword>
<evidence type="ECO:0000259" key="9">
    <source>
        <dbReference type="Pfam" id="PF24883"/>
    </source>
</evidence>
<dbReference type="Gene3D" id="3.40.50.1820">
    <property type="entry name" value="alpha/beta hydrolase"/>
    <property type="match status" value="1"/>
</dbReference>
<dbReference type="InterPro" id="IPR029058">
    <property type="entry name" value="AB_hydrolase_fold"/>
</dbReference>
<evidence type="ECO:0000313" key="11">
    <source>
        <dbReference type="Proteomes" id="UP001465668"/>
    </source>
</evidence>
<feature type="domain" description="Prion-inhibition and propagation HeLo" evidence="8">
    <location>
        <begin position="6"/>
        <end position="211"/>
    </location>
</feature>
<dbReference type="PANTHER" id="PTHR48182:SF2">
    <property type="entry name" value="PROTEIN SERAC1"/>
    <property type="match status" value="1"/>
</dbReference>
<evidence type="ECO:0000256" key="1">
    <source>
        <dbReference type="ARBA" id="ARBA00004173"/>
    </source>
</evidence>
<keyword evidence="4" id="KW-0677">Repeat</keyword>
<gene>
    <name evidence="10" type="ORF">SCAR479_14036</name>
</gene>
<evidence type="ECO:0000256" key="4">
    <source>
        <dbReference type="ARBA" id="ARBA00022737"/>
    </source>
</evidence>
<evidence type="ECO:0000256" key="3">
    <source>
        <dbReference type="ARBA" id="ARBA00004370"/>
    </source>
</evidence>
<dbReference type="InterPro" id="IPR029498">
    <property type="entry name" value="HeLo_dom"/>
</dbReference>
<sequence length="1002" mass="110867">MAEAAGLAFGVIGLAGLYSACIECFDAVQQGRHLGQDYGILEAMLNNQGLRLLAWGNACGLLDISVDELRRMTNEGVCASIENTLRHIFLLFENGKQIQGKYGLRKCPDGVKPYDLQGDATVPVILRPAKPATSTYDRMIQTAREDARAVRKGNGLTGLAKWAIEDRTKFKDLVQNIKDLIEDLETLTASFGIVHRQQQIIRGHVETIEEWAASVRLIELRSASTEINVATLGDISSRSEPVPLPRRRQNDILLEPAVSERRASSLRSVGTFRSIRHLATSPRNFLLVRQRRDTITQYQRPETAALPENDDSRGRRGLSLLHATDKPFVPLIFIHGLGGGSIKTWSKDGNPLAYWPKVWLPQGAGMQHANIYAYGYESGSLLGGSTDPALNIATLGKSLLNGLKTTTDELDGEETPLILIGHSLGGLVMKKAYIMARDRSTSATNGQHLDQAFYERVICMFFLGTPHRGSASLASVGKALELYRAPRAIMADLSAGSITLQVLNEEFAHSSANLQIYTFFESLKTKLATSAMVVERNSAVLGLCWKNEIAQQIDADHRSICKFNNSHDPNYLKLRDSLLIAIAHAPRGRHENLTYRHDEIPLGFSTRQSASRSYRLSLPPPIDEYYTKMKNTCEWIGEDLEFNRWLNGSIRSPSPSFCLLKADAGAGKTVLASHVVDLLRETGQRYAYYYFKSPDTTSSALSSCFLSIASQIFHSDAALADALSSEVYPGDDLDSISCLLVYGGIELINWLLQSSSIRAQFWAIDGVDACGNTVHDIKTHVLWRASSFPVGLESVLGVLDKTTTIAGNCFLWTEHMLDDLEFVSSGSSVNPIIQDIPARSLPFFDSLLRPVLCDGREGSIARDVLIWVMGSKSPLTVAELAHGVKLSLNVPITPTKDAIEVLTKHLVKVDSSSGFLSLTHPLLVRRFLAHSAYSHDLCITDEDIQAPTIHSCTQILTTYAREYHVNFIEDTSNLLLDYVVRYFTEHISQFTPWNKKFSHTNL</sequence>
<evidence type="ECO:0000256" key="7">
    <source>
        <dbReference type="ARBA" id="ARBA00023136"/>
    </source>
</evidence>
<reference evidence="10 11" key="1">
    <citation type="submission" date="2024-02" db="EMBL/GenBank/DDBJ databases">
        <title>First draft genome assembly of two strains of Seiridium cardinale.</title>
        <authorList>
            <person name="Emiliani G."/>
            <person name="Scali E."/>
        </authorList>
    </citation>
    <scope>NUCLEOTIDE SEQUENCE [LARGE SCALE GENOMIC DNA]</scope>
    <source>
        <strain evidence="10 11">BM-138-000479</strain>
    </source>
</reference>
<dbReference type="SUPFAM" id="SSF53474">
    <property type="entry name" value="alpha/beta-Hydrolases"/>
    <property type="match status" value="1"/>
</dbReference>
<evidence type="ECO:0000259" key="8">
    <source>
        <dbReference type="Pfam" id="PF14479"/>
    </source>
</evidence>